<dbReference type="InterPro" id="IPR001173">
    <property type="entry name" value="Glyco_trans_2-like"/>
</dbReference>
<protein>
    <submittedName>
        <fullName evidence="6">Glycosyltransferase family 2 protein</fullName>
    </submittedName>
</protein>
<dbReference type="Pfam" id="PF00535">
    <property type="entry name" value="Glycos_transf_2"/>
    <property type="match status" value="1"/>
</dbReference>
<evidence type="ECO:0000313" key="6">
    <source>
        <dbReference type="EMBL" id="KAA6467043.1"/>
    </source>
</evidence>
<keyword evidence="4" id="KW-0472">Membrane</keyword>
<dbReference type="Gene3D" id="3.90.550.10">
    <property type="entry name" value="Spore Coat Polysaccharide Biosynthesis Protein SpsA, Chain A"/>
    <property type="match status" value="1"/>
</dbReference>
<evidence type="ECO:0000256" key="1">
    <source>
        <dbReference type="ARBA" id="ARBA00006739"/>
    </source>
</evidence>
<feature type="domain" description="Glycosyltransferase 2-like" evidence="5">
    <location>
        <begin position="5"/>
        <end position="166"/>
    </location>
</feature>
<reference evidence="6 7" key="1">
    <citation type="submission" date="2018-08" db="EMBL/GenBank/DDBJ databases">
        <title>Bacillus phenotypic plasticity.</title>
        <authorList>
            <person name="Hurtado E."/>
        </authorList>
    </citation>
    <scope>NUCLEOTIDE SEQUENCE [LARGE SCALE GENOMIC DNA]</scope>
    <source>
        <strain evidence="6 7">111b</strain>
    </source>
</reference>
<organism evidence="6 7">
    <name type="scientific">Bacillus cereus</name>
    <dbReference type="NCBI Taxonomy" id="1396"/>
    <lineage>
        <taxon>Bacteria</taxon>
        <taxon>Bacillati</taxon>
        <taxon>Bacillota</taxon>
        <taxon>Bacilli</taxon>
        <taxon>Bacillales</taxon>
        <taxon>Bacillaceae</taxon>
        <taxon>Bacillus</taxon>
        <taxon>Bacillus cereus group</taxon>
    </lineage>
</organism>
<keyword evidence="3" id="KW-0808">Transferase</keyword>
<dbReference type="PANTHER" id="PTHR22916:SF51">
    <property type="entry name" value="GLYCOSYLTRANSFERASE EPSH-RELATED"/>
    <property type="match status" value="1"/>
</dbReference>
<keyword evidence="2" id="KW-0328">Glycosyltransferase</keyword>
<dbReference type="SUPFAM" id="SSF53448">
    <property type="entry name" value="Nucleotide-diphospho-sugar transferases"/>
    <property type="match status" value="1"/>
</dbReference>
<comment type="caution">
    <text evidence="6">The sequence shown here is derived from an EMBL/GenBank/DDBJ whole genome shotgun (WGS) entry which is preliminary data.</text>
</comment>
<evidence type="ECO:0000256" key="2">
    <source>
        <dbReference type="ARBA" id="ARBA00022676"/>
    </source>
</evidence>
<evidence type="ECO:0000256" key="3">
    <source>
        <dbReference type="ARBA" id="ARBA00022679"/>
    </source>
</evidence>
<evidence type="ECO:0000259" key="5">
    <source>
        <dbReference type="Pfam" id="PF00535"/>
    </source>
</evidence>
<accession>A0A9W7Q5G7</accession>
<keyword evidence="4" id="KW-0812">Transmembrane</keyword>
<dbReference type="InterPro" id="IPR029044">
    <property type="entry name" value="Nucleotide-diphossugar_trans"/>
</dbReference>
<keyword evidence="4" id="KW-1133">Transmembrane helix</keyword>
<sequence length="321" mass="37336">MNLISVIVPVYNIEKYLPKCLNSLLQQSYNNLEIILVDDGSSDNSAHICEEYAGKDNRIYVIHKKNGGVSSARNEGLKRATGDFIVFIDGDDIIEANAFDLMLQNIIEYQSDICVCDSYFSDGIVYSNGTILQENNVLTKEEVLEMHLKFSFIASLCFCMFKKEVLTDLYLNTHIHAMEDWEYLFRIIDKSNTISICHKTLYHYMLHEGSASKSRINDRKLTALKIAPITEKYVSEKIPGLIDYVSDMETRLVLHLLVVAANADTTEEKHNKLFTEIIRRNFKKSLKSKHLLKRQKMYIIMTAFSARVYYFFYYLKYWRKK</sequence>
<dbReference type="RefSeq" id="WP_150158314.1">
    <property type="nucleotide sequence ID" value="NZ_QSMZ01000010.1"/>
</dbReference>
<dbReference type="CDD" id="cd00761">
    <property type="entry name" value="Glyco_tranf_GTA_type"/>
    <property type="match status" value="1"/>
</dbReference>
<dbReference type="GO" id="GO:0016757">
    <property type="term" value="F:glycosyltransferase activity"/>
    <property type="evidence" value="ECO:0007669"/>
    <property type="project" value="UniProtKB-KW"/>
</dbReference>
<feature type="transmembrane region" description="Helical" evidence="4">
    <location>
        <begin position="297"/>
        <end position="315"/>
    </location>
</feature>
<comment type="similarity">
    <text evidence="1">Belongs to the glycosyltransferase 2 family.</text>
</comment>
<dbReference type="AlphaFoldDB" id="A0A9W7Q5G7"/>
<evidence type="ECO:0000256" key="4">
    <source>
        <dbReference type="SAM" id="Phobius"/>
    </source>
</evidence>
<dbReference type="PANTHER" id="PTHR22916">
    <property type="entry name" value="GLYCOSYLTRANSFERASE"/>
    <property type="match status" value="1"/>
</dbReference>
<dbReference type="EMBL" id="QSMZ01000010">
    <property type="protein sequence ID" value="KAA6467043.1"/>
    <property type="molecule type" value="Genomic_DNA"/>
</dbReference>
<dbReference type="Proteomes" id="UP000323321">
    <property type="component" value="Unassembled WGS sequence"/>
</dbReference>
<name>A0A9W7Q5G7_BACCE</name>
<gene>
    <name evidence="6" type="ORF">DX932_14800</name>
</gene>
<proteinExistence type="inferred from homology"/>
<evidence type="ECO:0000313" key="7">
    <source>
        <dbReference type="Proteomes" id="UP000323321"/>
    </source>
</evidence>